<organism evidence="2 3">
    <name type="scientific">Extremus antarcticus</name>
    <dbReference type="NCBI Taxonomy" id="702011"/>
    <lineage>
        <taxon>Eukaryota</taxon>
        <taxon>Fungi</taxon>
        <taxon>Dikarya</taxon>
        <taxon>Ascomycota</taxon>
        <taxon>Pezizomycotina</taxon>
        <taxon>Dothideomycetes</taxon>
        <taxon>Dothideomycetidae</taxon>
        <taxon>Mycosphaerellales</taxon>
        <taxon>Extremaceae</taxon>
        <taxon>Extremus</taxon>
    </lineage>
</organism>
<dbReference type="InterPro" id="IPR001810">
    <property type="entry name" value="F-box_dom"/>
</dbReference>
<name>A0AAJ0LW78_9PEZI</name>
<gene>
    <name evidence="2" type="ORF">LTR09_000905</name>
</gene>
<evidence type="ECO:0000313" key="3">
    <source>
        <dbReference type="Proteomes" id="UP001271007"/>
    </source>
</evidence>
<protein>
    <recommendedName>
        <fullName evidence="1">F-box domain-containing protein</fullName>
    </recommendedName>
</protein>
<dbReference type="SUPFAM" id="SSF81383">
    <property type="entry name" value="F-box domain"/>
    <property type="match status" value="1"/>
</dbReference>
<keyword evidence="3" id="KW-1185">Reference proteome</keyword>
<dbReference type="Pfam" id="PF00646">
    <property type="entry name" value="F-box"/>
    <property type="match status" value="1"/>
</dbReference>
<dbReference type="AlphaFoldDB" id="A0AAJ0LW78"/>
<dbReference type="Proteomes" id="UP001271007">
    <property type="component" value="Unassembled WGS sequence"/>
</dbReference>
<dbReference type="CDD" id="cd09917">
    <property type="entry name" value="F-box_SF"/>
    <property type="match status" value="1"/>
</dbReference>
<sequence length="244" mass="27771">MAATTAALDTYELLENIISQLPRSDIETVQRVSKQWRQLIGGSFVIRRARCLSVVETSNPEESFWSHADNDEHTQKLVNYFVDYPQKPPHQGNITCFQALMHVPAKMCPIIHGKRRASDFYLPGVSFAYDVTSLPSKSFSNIRKEMSKIGAKSPCKSREEFYQQYISEPPVSIIYLQVSELLRSGRSKPLAQCSLRVSTGVTIKDLVEGIQRSINTPPFSHKVKVELLSWLATKRCEQNEAWNY</sequence>
<proteinExistence type="predicted"/>
<evidence type="ECO:0000313" key="2">
    <source>
        <dbReference type="EMBL" id="KAK3057830.1"/>
    </source>
</evidence>
<evidence type="ECO:0000259" key="1">
    <source>
        <dbReference type="Pfam" id="PF00646"/>
    </source>
</evidence>
<dbReference type="EMBL" id="JAWDJX010000002">
    <property type="protein sequence ID" value="KAK3057830.1"/>
    <property type="molecule type" value="Genomic_DNA"/>
</dbReference>
<comment type="caution">
    <text evidence="2">The sequence shown here is derived from an EMBL/GenBank/DDBJ whole genome shotgun (WGS) entry which is preliminary data.</text>
</comment>
<dbReference type="InterPro" id="IPR036047">
    <property type="entry name" value="F-box-like_dom_sf"/>
</dbReference>
<reference evidence="2" key="1">
    <citation type="submission" date="2023-04" db="EMBL/GenBank/DDBJ databases">
        <title>Black Yeasts Isolated from many extreme environments.</title>
        <authorList>
            <person name="Coleine C."/>
            <person name="Stajich J.E."/>
            <person name="Selbmann L."/>
        </authorList>
    </citation>
    <scope>NUCLEOTIDE SEQUENCE</scope>
    <source>
        <strain evidence="2">CCFEE 5312</strain>
    </source>
</reference>
<accession>A0AAJ0LW78</accession>
<feature type="domain" description="F-box" evidence="1">
    <location>
        <begin position="11"/>
        <end position="40"/>
    </location>
</feature>